<evidence type="ECO:0000256" key="1">
    <source>
        <dbReference type="ARBA" id="ARBA00004613"/>
    </source>
</evidence>
<dbReference type="PRINTS" id="PR00313">
    <property type="entry name" value="CABNDNGRPT"/>
</dbReference>
<dbReference type="Gene3D" id="2.150.10.10">
    <property type="entry name" value="Serralysin-like metalloprotease, C-terminal"/>
    <property type="match status" value="2"/>
</dbReference>
<name>A0ABU5TTF1_9CYAN</name>
<accession>A0ABU5TTF1</accession>
<comment type="caution">
    <text evidence="3">The sequence shown here is derived from an EMBL/GenBank/DDBJ whole genome shotgun (WGS) entry which is preliminary data.</text>
</comment>
<evidence type="ECO:0000256" key="2">
    <source>
        <dbReference type="ARBA" id="ARBA00022525"/>
    </source>
</evidence>
<keyword evidence="2" id="KW-0964">Secreted</keyword>
<organism evidence="3 4">
    <name type="scientific">Limnoraphis robusta CCNP1315</name>
    <dbReference type="NCBI Taxonomy" id="3110306"/>
    <lineage>
        <taxon>Bacteria</taxon>
        <taxon>Bacillati</taxon>
        <taxon>Cyanobacteriota</taxon>
        <taxon>Cyanophyceae</taxon>
        <taxon>Oscillatoriophycideae</taxon>
        <taxon>Oscillatoriales</taxon>
        <taxon>Sirenicapillariaceae</taxon>
        <taxon>Limnoraphis</taxon>
    </lineage>
</organism>
<dbReference type="InterPro" id="IPR011049">
    <property type="entry name" value="Serralysin-like_metalloprot_C"/>
</dbReference>
<reference evidence="3 4" key="1">
    <citation type="submission" date="2023-12" db="EMBL/GenBank/DDBJ databases">
        <title>Baltic Sea Cyanobacteria.</title>
        <authorList>
            <person name="Delbaje E."/>
            <person name="Fewer D.P."/>
            <person name="Shishido T.K."/>
        </authorList>
    </citation>
    <scope>NUCLEOTIDE SEQUENCE [LARGE SCALE GENOMIC DNA]</scope>
    <source>
        <strain evidence="3 4">CCNP 1315</strain>
    </source>
</reference>
<dbReference type="EMBL" id="JAYGHT010000005">
    <property type="protein sequence ID" value="MEA5517965.1"/>
    <property type="molecule type" value="Genomic_DNA"/>
</dbReference>
<evidence type="ECO:0000313" key="3">
    <source>
        <dbReference type="EMBL" id="MEA5517965.1"/>
    </source>
</evidence>
<dbReference type="Pfam" id="PF00353">
    <property type="entry name" value="HemolysinCabind"/>
    <property type="match status" value="2"/>
</dbReference>
<dbReference type="PROSITE" id="PS00330">
    <property type="entry name" value="HEMOLYSIN_CALCIUM"/>
    <property type="match status" value="2"/>
</dbReference>
<sequence length="256" mass="26327">MTSNFDPSSNVFQLTPGPDVFTVLTGQLANFPGGLAALAGNDSVTGSASNDLINGNQDRDTLSGGGGNDTLFGGIGEDELFGQLGNDTLYGNKGLDNLDGGDGNDLLFGGLDRDALVGGLGNDTLSGDKGEDYLIGNQGADVFVLSSEGPGVSNQFGDFILDFDNTDSIGLAPGLTAGNLRFSEESINIEDTLELLPFDLGLADLAEQGVFNLSSLFNAAGSVRYTEISTNSGEVLAAVVNQTPESLSSRIISVQL</sequence>
<dbReference type="RefSeq" id="WP_323220559.1">
    <property type="nucleotide sequence ID" value="NZ_JAYGHT010000005.1"/>
</dbReference>
<proteinExistence type="predicted"/>
<comment type="subcellular location">
    <subcellularLocation>
        <location evidence="1">Secreted</location>
    </subcellularLocation>
</comment>
<dbReference type="InterPro" id="IPR001343">
    <property type="entry name" value="Hemolysn_Ca-bd"/>
</dbReference>
<gene>
    <name evidence="3" type="ORF">VB854_03265</name>
</gene>
<keyword evidence="4" id="KW-1185">Reference proteome</keyword>
<evidence type="ECO:0000313" key="4">
    <source>
        <dbReference type="Proteomes" id="UP001301728"/>
    </source>
</evidence>
<protein>
    <submittedName>
        <fullName evidence="3">Calcium-binding protein</fullName>
    </submittedName>
</protein>
<dbReference type="Proteomes" id="UP001301728">
    <property type="component" value="Unassembled WGS sequence"/>
</dbReference>
<dbReference type="InterPro" id="IPR050557">
    <property type="entry name" value="RTX_toxin/Mannuronan_C5-epim"/>
</dbReference>
<dbReference type="InterPro" id="IPR018511">
    <property type="entry name" value="Hemolysin-typ_Ca-bd_CS"/>
</dbReference>
<dbReference type="SUPFAM" id="SSF51120">
    <property type="entry name" value="beta-Roll"/>
    <property type="match status" value="2"/>
</dbReference>
<dbReference type="PANTHER" id="PTHR38340">
    <property type="entry name" value="S-LAYER PROTEIN"/>
    <property type="match status" value="1"/>
</dbReference>
<dbReference type="PANTHER" id="PTHR38340:SF1">
    <property type="entry name" value="S-LAYER PROTEIN"/>
    <property type="match status" value="1"/>
</dbReference>